<dbReference type="Pfam" id="PF14267">
    <property type="entry name" value="DUF4357"/>
    <property type="match status" value="1"/>
</dbReference>
<accession>A0A6M6E015</accession>
<reference evidence="2 3" key="1">
    <citation type="submission" date="2019-10" db="EMBL/GenBank/DDBJ databases">
        <title>Complete genome sequences for adaption low water activity.</title>
        <authorList>
            <person name="Zhao L."/>
            <person name="Zhong J."/>
        </authorList>
    </citation>
    <scope>NUCLEOTIDE SEQUENCE [LARGE SCALE GENOMIC DNA]</scope>
    <source>
        <strain evidence="2 3">FDU301</strain>
        <plasmid evidence="3">pfdu301a</plasmid>
    </source>
</reference>
<dbReference type="RefSeq" id="WP_171778464.1">
    <property type="nucleotide sequence ID" value="NZ_CP045273.1"/>
</dbReference>
<sequence length="327" mass="37265">MLKENSGRRVHTCFYDDSNPNGIKIVEMRNSNIQAVFIPRPLLHQLKDEEELKRPAIYFLFGNGREAYIGEAAKVYDRLKQHASPSGKEFWDVAVAIVGKNSSNDLNKMDAQNLENMAYLIAMEANVYNLNQTIPSFQEIDQFHINELNRIFEDVRFLLGSLDFPLLGESQTEKQEQNVTDSIVEEEVTVNTYTSNETEKTLIKTEVLPESSSLANTIFYLRNNDSIGLGMKMGGKNFLVCKGSVMGDFETTNFPENIKKTHEDKFEELLATGVIEKRNDYYVFMEDYLFDTVSAAGNFVARTRTSGPSVWKDKNGKKLKDYEVQPV</sequence>
<gene>
    <name evidence="2" type="ORF">FDZ14_30765</name>
</gene>
<evidence type="ECO:0000259" key="1">
    <source>
        <dbReference type="Pfam" id="PF14267"/>
    </source>
</evidence>
<keyword evidence="2" id="KW-0614">Plasmid</keyword>
<name>A0A6M6E015_PRIMG</name>
<organism evidence="2 3">
    <name type="scientific">Priestia megaterium</name>
    <name type="common">Bacillus megaterium</name>
    <dbReference type="NCBI Taxonomy" id="1404"/>
    <lineage>
        <taxon>Bacteria</taxon>
        <taxon>Bacillati</taxon>
        <taxon>Bacillota</taxon>
        <taxon>Bacilli</taxon>
        <taxon>Bacillales</taxon>
        <taxon>Bacillaceae</taxon>
        <taxon>Priestia</taxon>
    </lineage>
</organism>
<geneLocation type="plasmid" evidence="3">
    <name>pfdu301a</name>
</geneLocation>
<dbReference type="EMBL" id="CP045273">
    <property type="protein sequence ID" value="QJX80473.1"/>
    <property type="molecule type" value="Genomic_DNA"/>
</dbReference>
<evidence type="ECO:0000313" key="3">
    <source>
        <dbReference type="Proteomes" id="UP000501076"/>
    </source>
</evidence>
<evidence type="ECO:0000313" key="2">
    <source>
        <dbReference type="EMBL" id="QJX80473.1"/>
    </source>
</evidence>
<proteinExistence type="predicted"/>
<protein>
    <submittedName>
        <fullName evidence="2">DUF4357 domain-containing protein</fullName>
    </submittedName>
</protein>
<dbReference type="InterPro" id="IPR025579">
    <property type="entry name" value="DUF4357"/>
</dbReference>
<feature type="domain" description="DUF4357" evidence="1">
    <location>
        <begin position="267"/>
        <end position="319"/>
    </location>
</feature>
<dbReference type="AlphaFoldDB" id="A0A6M6E015"/>
<dbReference type="Proteomes" id="UP000501076">
    <property type="component" value="Plasmid pFDU301A"/>
</dbReference>
<dbReference type="CDD" id="cd10447">
    <property type="entry name" value="GIY-YIG_unchar_2"/>
    <property type="match status" value="1"/>
</dbReference>